<sequence>MSLERNNTDMSVVDSRPVTSSVLVGSILAVIVATTVVGNALVIIAILTERSLQRVQYYLILSLAVADELVGTVASPLAFYYDMTNRWTLGLLMCDFWIFFDVLSCSASILNLVVIALDRYWSVSDVAYVQRRNRSRIMAMIALVWLTALLISIPPVFGWKDSRFADRVLHQHVCLISQDLTYQIFSTVAAFYAPLFLLMLLYWRIYVVAKKRIQRERKRKSTPGFITSSVATTETETCLLDRSAMALKGEESCTTVLPAPPERSFSTVTVLQNCKKAAKKPNQTRRKTIPEIFFKTTTTTTTNDNRQKSSPKREARAARTLAVVTGTFVLCWLPFFVLALYRPIACPSSDETDHSTSRCSISPLLESVFLWLGYVNSALNPIIYTVFSPDFAKAFKRILSKVFFVRNFMPNPIRN</sequence>
<feature type="transmembrane region" description="Helical" evidence="11">
    <location>
        <begin position="321"/>
        <end position="341"/>
    </location>
</feature>
<keyword evidence="9 10" id="KW-0807">Transducer</keyword>
<keyword evidence="5 10" id="KW-0297">G-protein coupled receptor</keyword>
<dbReference type="GO" id="GO:0071880">
    <property type="term" value="P:adenylate cyclase-activating adrenergic receptor signaling pathway"/>
    <property type="evidence" value="ECO:0007669"/>
    <property type="project" value="TreeGrafter"/>
</dbReference>
<gene>
    <name evidence="13" type="ORF">T02_12313</name>
</gene>
<dbReference type="SUPFAM" id="SSF81321">
    <property type="entry name" value="Family A G protein-coupled receptor-like"/>
    <property type="match status" value="1"/>
</dbReference>
<name>A0A0V1LUA0_9BILA</name>
<dbReference type="SMART" id="SM01381">
    <property type="entry name" value="7TM_GPCR_Srsx"/>
    <property type="match status" value="1"/>
</dbReference>
<comment type="caution">
    <text evidence="13">The sequence shown here is derived from an EMBL/GenBank/DDBJ whole genome shotgun (WGS) entry which is preliminary data.</text>
</comment>
<feature type="transmembrane region" description="Helical" evidence="11">
    <location>
        <begin position="189"/>
        <end position="209"/>
    </location>
</feature>
<dbReference type="GO" id="GO:0043410">
    <property type="term" value="P:positive regulation of MAPK cascade"/>
    <property type="evidence" value="ECO:0007669"/>
    <property type="project" value="TreeGrafter"/>
</dbReference>
<dbReference type="GO" id="GO:0005886">
    <property type="term" value="C:plasma membrane"/>
    <property type="evidence" value="ECO:0007669"/>
    <property type="project" value="UniProtKB-SubCell"/>
</dbReference>
<evidence type="ECO:0000256" key="9">
    <source>
        <dbReference type="ARBA" id="ARBA00023224"/>
    </source>
</evidence>
<dbReference type="PANTHER" id="PTHR24248">
    <property type="entry name" value="ADRENERGIC RECEPTOR-RELATED G-PROTEIN COUPLED RECEPTOR"/>
    <property type="match status" value="1"/>
</dbReference>
<reference evidence="13 14" key="1">
    <citation type="submission" date="2015-05" db="EMBL/GenBank/DDBJ databases">
        <title>Evolution of Trichinella species and genotypes.</title>
        <authorList>
            <person name="Korhonen P.K."/>
            <person name="Edoardo P."/>
            <person name="Giuseppe L.R."/>
            <person name="Gasser R.B."/>
        </authorList>
    </citation>
    <scope>NUCLEOTIDE SEQUENCE [LARGE SCALE GENOMIC DNA]</scope>
    <source>
        <strain evidence="13">ISS10</strain>
    </source>
</reference>
<proteinExistence type="inferred from homology"/>
<keyword evidence="14" id="KW-1185">Reference proteome</keyword>
<dbReference type="Gene3D" id="1.20.1070.10">
    <property type="entry name" value="Rhodopsin 7-helix transmembrane proteins"/>
    <property type="match status" value="1"/>
</dbReference>
<evidence type="ECO:0000256" key="6">
    <source>
        <dbReference type="ARBA" id="ARBA00023136"/>
    </source>
</evidence>
<evidence type="ECO:0000256" key="3">
    <source>
        <dbReference type="ARBA" id="ARBA00022692"/>
    </source>
</evidence>
<dbReference type="PANTHER" id="PTHR24248:SF199">
    <property type="entry name" value="IP13425P-RELATED"/>
    <property type="match status" value="1"/>
</dbReference>
<evidence type="ECO:0000256" key="10">
    <source>
        <dbReference type="RuleBase" id="RU000688"/>
    </source>
</evidence>
<evidence type="ECO:0000256" key="11">
    <source>
        <dbReference type="SAM" id="Phobius"/>
    </source>
</evidence>
<protein>
    <submittedName>
        <fullName evidence="13">5-hydroxytryptamine receptor</fullName>
    </submittedName>
</protein>
<keyword evidence="6 11" id="KW-0472">Membrane</keyword>
<feature type="transmembrane region" description="Helical" evidence="11">
    <location>
        <begin position="96"/>
        <end position="117"/>
    </location>
</feature>
<organism evidence="13 14">
    <name type="scientific">Trichinella nativa</name>
    <dbReference type="NCBI Taxonomy" id="6335"/>
    <lineage>
        <taxon>Eukaryota</taxon>
        <taxon>Metazoa</taxon>
        <taxon>Ecdysozoa</taxon>
        <taxon>Nematoda</taxon>
        <taxon>Enoplea</taxon>
        <taxon>Dorylaimia</taxon>
        <taxon>Trichinellida</taxon>
        <taxon>Trichinellidae</taxon>
        <taxon>Trichinella</taxon>
    </lineage>
</organism>
<dbReference type="STRING" id="6335.A0A0V1LUA0"/>
<feature type="transmembrane region" description="Helical" evidence="11">
    <location>
        <begin position="59"/>
        <end position="81"/>
    </location>
</feature>
<dbReference type="EMBL" id="JYDW01000003">
    <property type="protein sequence ID" value="KRZ63096.1"/>
    <property type="molecule type" value="Genomic_DNA"/>
</dbReference>
<dbReference type="PRINTS" id="PR00237">
    <property type="entry name" value="GPCRRHODOPSN"/>
</dbReference>
<dbReference type="GO" id="GO:0004993">
    <property type="term" value="F:G protein-coupled serotonin receptor activity"/>
    <property type="evidence" value="ECO:0007669"/>
    <property type="project" value="UniProtKB-ARBA"/>
</dbReference>
<feature type="domain" description="G-protein coupled receptors family 1 profile" evidence="12">
    <location>
        <begin position="38"/>
        <end position="384"/>
    </location>
</feature>
<dbReference type="AlphaFoldDB" id="A0A0V1LUA0"/>
<evidence type="ECO:0000256" key="4">
    <source>
        <dbReference type="ARBA" id="ARBA00022989"/>
    </source>
</evidence>
<comment type="similarity">
    <text evidence="10">Belongs to the G-protein coupled receptor 1 family.</text>
</comment>
<dbReference type="Pfam" id="PF00001">
    <property type="entry name" value="7tm_1"/>
    <property type="match status" value="1"/>
</dbReference>
<evidence type="ECO:0000256" key="8">
    <source>
        <dbReference type="ARBA" id="ARBA00023170"/>
    </source>
</evidence>
<dbReference type="PROSITE" id="PS00237">
    <property type="entry name" value="G_PROTEIN_RECEP_F1_1"/>
    <property type="match status" value="1"/>
</dbReference>
<accession>A0A0V1LUA0</accession>
<feature type="transmembrane region" description="Helical" evidence="11">
    <location>
        <begin position="368"/>
        <end position="387"/>
    </location>
</feature>
<dbReference type="PROSITE" id="PS50262">
    <property type="entry name" value="G_PROTEIN_RECEP_F1_2"/>
    <property type="match status" value="1"/>
</dbReference>
<keyword evidence="2" id="KW-1003">Cell membrane</keyword>
<comment type="subcellular location">
    <subcellularLocation>
        <location evidence="1">Cell membrane</location>
        <topology evidence="1">Multi-pass membrane protein</topology>
    </subcellularLocation>
</comment>
<evidence type="ECO:0000259" key="12">
    <source>
        <dbReference type="PROSITE" id="PS50262"/>
    </source>
</evidence>
<evidence type="ECO:0000256" key="2">
    <source>
        <dbReference type="ARBA" id="ARBA00022475"/>
    </source>
</evidence>
<keyword evidence="3 10" id="KW-0812">Transmembrane</keyword>
<dbReference type="OrthoDB" id="5957871at2759"/>
<feature type="transmembrane region" description="Helical" evidence="11">
    <location>
        <begin position="20"/>
        <end position="47"/>
    </location>
</feature>
<keyword evidence="8 10" id="KW-0675">Receptor</keyword>
<dbReference type="Proteomes" id="UP000054721">
    <property type="component" value="Unassembled WGS sequence"/>
</dbReference>
<evidence type="ECO:0000313" key="13">
    <source>
        <dbReference type="EMBL" id="KRZ63096.1"/>
    </source>
</evidence>
<evidence type="ECO:0000313" key="14">
    <source>
        <dbReference type="Proteomes" id="UP000054721"/>
    </source>
</evidence>
<evidence type="ECO:0000256" key="5">
    <source>
        <dbReference type="ARBA" id="ARBA00023040"/>
    </source>
</evidence>
<evidence type="ECO:0000256" key="7">
    <source>
        <dbReference type="ARBA" id="ARBA00023157"/>
    </source>
</evidence>
<keyword evidence="7" id="KW-1015">Disulfide bond</keyword>
<dbReference type="CDD" id="cd15331">
    <property type="entry name" value="7tmA_5-HT1A_invertebrates"/>
    <property type="match status" value="1"/>
</dbReference>
<feature type="transmembrane region" description="Helical" evidence="11">
    <location>
        <begin position="137"/>
        <end position="157"/>
    </location>
</feature>
<dbReference type="InterPro" id="IPR000276">
    <property type="entry name" value="GPCR_Rhodpsn"/>
</dbReference>
<keyword evidence="4 11" id="KW-1133">Transmembrane helix</keyword>
<evidence type="ECO:0000256" key="1">
    <source>
        <dbReference type="ARBA" id="ARBA00004651"/>
    </source>
</evidence>
<dbReference type="InterPro" id="IPR017452">
    <property type="entry name" value="GPCR_Rhodpsn_7TM"/>
</dbReference>